<dbReference type="EMBL" id="JAHRIN010058949">
    <property type="protein sequence ID" value="MEQ2211485.1"/>
    <property type="molecule type" value="Genomic_DNA"/>
</dbReference>
<evidence type="ECO:0000313" key="2">
    <source>
        <dbReference type="Proteomes" id="UP001434883"/>
    </source>
</evidence>
<comment type="caution">
    <text evidence="1">The sequence shown here is derived from an EMBL/GenBank/DDBJ whole genome shotgun (WGS) entry which is preliminary data.</text>
</comment>
<reference evidence="1 2" key="1">
    <citation type="submission" date="2021-06" db="EMBL/GenBank/DDBJ databases">
        <authorList>
            <person name="Palmer J.M."/>
        </authorList>
    </citation>
    <scope>NUCLEOTIDE SEQUENCE [LARGE SCALE GENOMIC DNA]</scope>
    <source>
        <strain evidence="1 2">XC_2019</strain>
        <tissue evidence="1">Muscle</tissue>
    </source>
</reference>
<organism evidence="1 2">
    <name type="scientific">Xenoophorus captivus</name>
    <dbReference type="NCBI Taxonomy" id="1517983"/>
    <lineage>
        <taxon>Eukaryota</taxon>
        <taxon>Metazoa</taxon>
        <taxon>Chordata</taxon>
        <taxon>Craniata</taxon>
        <taxon>Vertebrata</taxon>
        <taxon>Euteleostomi</taxon>
        <taxon>Actinopterygii</taxon>
        <taxon>Neopterygii</taxon>
        <taxon>Teleostei</taxon>
        <taxon>Neoteleostei</taxon>
        <taxon>Acanthomorphata</taxon>
        <taxon>Ovalentaria</taxon>
        <taxon>Atherinomorphae</taxon>
        <taxon>Cyprinodontiformes</taxon>
        <taxon>Goodeidae</taxon>
        <taxon>Xenoophorus</taxon>
    </lineage>
</organism>
<evidence type="ECO:0000313" key="1">
    <source>
        <dbReference type="EMBL" id="MEQ2211485.1"/>
    </source>
</evidence>
<gene>
    <name evidence="1" type="ORF">XENOCAPTIV_003269</name>
</gene>
<name>A0ABV0RTB8_9TELE</name>
<sequence>MGRKNSLHYRRLHNYSATVDLQGSTTDHQDSATDLQGSSVGLSLPSSSMGSSLHLQLSVDLQTGFHKGPLCFATSFLVVGLQTFSQLLPASRPPAPFLLVS</sequence>
<dbReference type="Proteomes" id="UP001434883">
    <property type="component" value="Unassembled WGS sequence"/>
</dbReference>
<keyword evidence="2" id="KW-1185">Reference proteome</keyword>
<accession>A0ABV0RTB8</accession>
<protein>
    <submittedName>
        <fullName evidence="1">Uncharacterized protein</fullName>
    </submittedName>
</protein>
<proteinExistence type="predicted"/>